<accession>A0A3S5ESN9</accession>
<dbReference type="EC" id="3.6.1.-" evidence="1"/>
<dbReference type="GO" id="GO:0016791">
    <property type="term" value="F:phosphatase activity"/>
    <property type="evidence" value="ECO:0007669"/>
    <property type="project" value="TreeGrafter"/>
</dbReference>
<protein>
    <submittedName>
        <fullName evidence="1">HMP-PP phosphatase</fullName>
        <ecNumber evidence="1">3.6.1.-</ecNumber>
    </submittedName>
</protein>
<dbReference type="AlphaFoldDB" id="A0A3S5ESN9"/>
<reference evidence="1 2" key="1">
    <citation type="submission" date="2018-12" db="EMBL/GenBank/DDBJ databases">
        <authorList>
            <consortium name="Pathogen Informatics"/>
        </authorList>
    </citation>
    <scope>NUCLEOTIDE SEQUENCE [LARGE SCALE GENOMIC DNA]</scope>
    <source>
        <strain evidence="1 2">NCTC12967</strain>
    </source>
</reference>
<evidence type="ECO:0000313" key="2">
    <source>
        <dbReference type="Proteomes" id="UP000273044"/>
    </source>
</evidence>
<keyword evidence="1" id="KW-0378">Hydrolase</keyword>
<dbReference type="RefSeq" id="WP_061787005.1">
    <property type="nucleotide sequence ID" value="NZ_LR134406.1"/>
</dbReference>
<dbReference type="PANTHER" id="PTHR10000:SF8">
    <property type="entry name" value="HAD SUPERFAMILY HYDROLASE-LIKE, TYPE 3"/>
    <property type="match status" value="1"/>
</dbReference>
<dbReference type="Gene3D" id="3.40.50.1000">
    <property type="entry name" value="HAD superfamily/HAD-like"/>
    <property type="match status" value="1"/>
</dbReference>
<dbReference type="Proteomes" id="UP000273044">
    <property type="component" value="Chromosome"/>
</dbReference>
<dbReference type="InterPro" id="IPR036412">
    <property type="entry name" value="HAD-like_sf"/>
</dbReference>
<name>A0A3S5ESN9_9ACTN</name>
<dbReference type="GO" id="GO:0000287">
    <property type="term" value="F:magnesium ion binding"/>
    <property type="evidence" value="ECO:0007669"/>
    <property type="project" value="TreeGrafter"/>
</dbReference>
<dbReference type="PANTHER" id="PTHR10000">
    <property type="entry name" value="PHOSPHOSERINE PHOSPHATASE"/>
    <property type="match status" value="1"/>
</dbReference>
<dbReference type="Pfam" id="PF08282">
    <property type="entry name" value="Hydrolase_3"/>
    <property type="match status" value="1"/>
</dbReference>
<dbReference type="GeneID" id="64406890"/>
<proteinExistence type="predicted"/>
<keyword evidence="2" id="KW-1185">Reference proteome</keyword>
<organism evidence="1 2">
    <name type="scientific">Arachnia propionica</name>
    <dbReference type="NCBI Taxonomy" id="1750"/>
    <lineage>
        <taxon>Bacteria</taxon>
        <taxon>Bacillati</taxon>
        <taxon>Actinomycetota</taxon>
        <taxon>Actinomycetes</taxon>
        <taxon>Propionibacteriales</taxon>
        <taxon>Propionibacteriaceae</taxon>
        <taxon>Arachnia</taxon>
    </lineage>
</organism>
<dbReference type="EMBL" id="LR134406">
    <property type="protein sequence ID" value="VEH70131.1"/>
    <property type="molecule type" value="Genomic_DNA"/>
</dbReference>
<gene>
    <name evidence="1" type="primary">cof</name>
    <name evidence="1" type="ORF">NCTC12967_01418</name>
</gene>
<evidence type="ECO:0000313" key="1">
    <source>
        <dbReference type="EMBL" id="VEH70131.1"/>
    </source>
</evidence>
<dbReference type="SUPFAM" id="SSF56784">
    <property type="entry name" value="HAD-like"/>
    <property type="match status" value="1"/>
</dbReference>
<dbReference type="Gene3D" id="3.30.1240.10">
    <property type="match status" value="1"/>
</dbReference>
<sequence>MKPALIATDLDGTFLGANAVLLQSNLAAARRSVEEGVVFVIATGRPRRWLDALAELRDLDPLAISSNGAAIGRLTRPRPDFLHPIEPERALAFSAALPPELEVSFAVEYEHGWGREPGYPVGHFSGADQVAGLPDLLAAGPVIKVLARTRHADTHAFSPVAVAAAGEILQATFSWHDVCGTVELSAPGVTKGAALARLLEEIDIDPADAVAFGDMHNDLGMLELVGRGYVMADADPCLLGRGFTRIGPNNEGAVGEQILRLLDA</sequence>
<dbReference type="GO" id="GO:0005829">
    <property type="term" value="C:cytosol"/>
    <property type="evidence" value="ECO:0007669"/>
    <property type="project" value="TreeGrafter"/>
</dbReference>
<dbReference type="InterPro" id="IPR023214">
    <property type="entry name" value="HAD_sf"/>
</dbReference>